<organism evidence="1 2">
    <name type="scientific">Riccia fluitans</name>
    <dbReference type="NCBI Taxonomy" id="41844"/>
    <lineage>
        <taxon>Eukaryota</taxon>
        <taxon>Viridiplantae</taxon>
        <taxon>Streptophyta</taxon>
        <taxon>Embryophyta</taxon>
        <taxon>Marchantiophyta</taxon>
        <taxon>Marchantiopsida</taxon>
        <taxon>Marchantiidae</taxon>
        <taxon>Marchantiales</taxon>
        <taxon>Ricciaceae</taxon>
        <taxon>Riccia</taxon>
    </lineage>
</organism>
<dbReference type="EMBL" id="JBHFFA010000008">
    <property type="protein sequence ID" value="KAL2609967.1"/>
    <property type="molecule type" value="Genomic_DNA"/>
</dbReference>
<gene>
    <name evidence="1" type="ORF">R1flu_028540</name>
</gene>
<evidence type="ECO:0000313" key="2">
    <source>
        <dbReference type="Proteomes" id="UP001605036"/>
    </source>
</evidence>
<dbReference type="AlphaFoldDB" id="A0ABD1XLZ0"/>
<evidence type="ECO:0000313" key="1">
    <source>
        <dbReference type="EMBL" id="KAL2609967.1"/>
    </source>
</evidence>
<keyword evidence="2" id="KW-1185">Reference proteome</keyword>
<name>A0ABD1XLZ0_9MARC</name>
<proteinExistence type="predicted"/>
<sequence>MLREIAKKTPTRFRNTYGFLETIDEAIRTKERGGTLIYILYSVTNSIWRDRTQTLFSNRRQTTPLLAALEQARVEIEGSFSNKSSITRWLKGLLMLNEINRLIETVEHATIPTVSGAAVGEVTNQPNNQPIENRNQVCVSHEVINEQSEHADNVEERDIQE</sequence>
<comment type="caution">
    <text evidence="1">The sequence shown here is derived from an EMBL/GenBank/DDBJ whole genome shotgun (WGS) entry which is preliminary data.</text>
</comment>
<protein>
    <submittedName>
        <fullName evidence="1">Uncharacterized protein</fullName>
    </submittedName>
</protein>
<accession>A0ABD1XLZ0</accession>
<reference evidence="1 2" key="1">
    <citation type="submission" date="2024-09" db="EMBL/GenBank/DDBJ databases">
        <title>Chromosome-scale assembly of Riccia fluitans.</title>
        <authorList>
            <person name="Paukszto L."/>
            <person name="Sawicki J."/>
            <person name="Karawczyk K."/>
            <person name="Piernik-Szablinska J."/>
            <person name="Szczecinska M."/>
            <person name="Mazdziarz M."/>
        </authorList>
    </citation>
    <scope>NUCLEOTIDE SEQUENCE [LARGE SCALE GENOMIC DNA]</scope>
    <source>
        <strain evidence="1">Rf_01</strain>
        <tissue evidence="1">Aerial parts of the thallus</tissue>
    </source>
</reference>
<dbReference type="Proteomes" id="UP001605036">
    <property type="component" value="Unassembled WGS sequence"/>
</dbReference>